<evidence type="ECO:0000259" key="1">
    <source>
        <dbReference type="Pfam" id="PF13456"/>
    </source>
</evidence>
<dbReference type="PANTHER" id="PTHR47723">
    <property type="entry name" value="OS05G0353850 PROTEIN"/>
    <property type="match status" value="1"/>
</dbReference>
<dbReference type="InterPro" id="IPR053151">
    <property type="entry name" value="RNase_H-like"/>
</dbReference>
<dbReference type="CDD" id="cd06222">
    <property type="entry name" value="RNase_H_like"/>
    <property type="match status" value="1"/>
</dbReference>
<proteinExistence type="predicted"/>
<dbReference type="EMBL" id="JBBPBM010000293">
    <property type="protein sequence ID" value="KAK8497822.1"/>
    <property type="molecule type" value="Genomic_DNA"/>
</dbReference>
<gene>
    <name evidence="2" type="ORF">V6N12_018734</name>
</gene>
<dbReference type="InterPro" id="IPR036397">
    <property type="entry name" value="RNaseH_sf"/>
</dbReference>
<dbReference type="InterPro" id="IPR002156">
    <property type="entry name" value="RNaseH_domain"/>
</dbReference>
<protein>
    <recommendedName>
        <fullName evidence="1">RNase H type-1 domain-containing protein</fullName>
    </recommendedName>
</protein>
<dbReference type="SUPFAM" id="SSF53098">
    <property type="entry name" value="Ribonuclease H-like"/>
    <property type="match status" value="1"/>
</dbReference>
<reference evidence="2 3" key="1">
    <citation type="journal article" date="2024" name="G3 (Bethesda)">
        <title>Genome assembly of Hibiscus sabdariffa L. provides insights into metabolisms of medicinal natural products.</title>
        <authorList>
            <person name="Kim T."/>
        </authorList>
    </citation>
    <scope>NUCLEOTIDE SEQUENCE [LARGE SCALE GENOMIC DNA]</scope>
    <source>
        <strain evidence="2">TK-2024</strain>
        <tissue evidence="2">Old leaves</tissue>
    </source>
</reference>
<dbReference type="Pfam" id="PF13456">
    <property type="entry name" value="RVT_3"/>
    <property type="match status" value="1"/>
</dbReference>
<comment type="caution">
    <text evidence="2">The sequence shown here is derived from an EMBL/GenBank/DDBJ whole genome shotgun (WGS) entry which is preliminary data.</text>
</comment>
<dbReference type="InterPro" id="IPR044730">
    <property type="entry name" value="RNase_H-like_dom_plant"/>
</dbReference>
<sequence>MQAALAPACNTHSGQACVNGMLPISRANARWVSPPVDWFKLNVDGTRDHNTGFAVCGGLVRDHDGRWVRGFAQSMGVCSPIEAELWAVHEGLVQAWVLGLKRVVVEVDSSSILRLLSQRSRMESSMTIVQHIYSLLSCDWSIKFVHAYRESNAVTDSLAKSVTLGSLEFRIFVDPPHFIFDLLQINCIADG</sequence>
<dbReference type="Gene3D" id="3.30.420.10">
    <property type="entry name" value="Ribonuclease H-like superfamily/Ribonuclease H"/>
    <property type="match status" value="1"/>
</dbReference>
<dbReference type="PANTHER" id="PTHR47723:SF13">
    <property type="entry name" value="PUTATIVE-RELATED"/>
    <property type="match status" value="1"/>
</dbReference>
<evidence type="ECO:0000313" key="2">
    <source>
        <dbReference type="EMBL" id="KAK8497822.1"/>
    </source>
</evidence>
<evidence type="ECO:0000313" key="3">
    <source>
        <dbReference type="Proteomes" id="UP001472677"/>
    </source>
</evidence>
<organism evidence="2 3">
    <name type="scientific">Hibiscus sabdariffa</name>
    <name type="common">roselle</name>
    <dbReference type="NCBI Taxonomy" id="183260"/>
    <lineage>
        <taxon>Eukaryota</taxon>
        <taxon>Viridiplantae</taxon>
        <taxon>Streptophyta</taxon>
        <taxon>Embryophyta</taxon>
        <taxon>Tracheophyta</taxon>
        <taxon>Spermatophyta</taxon>
        <taxon>Magnoliopsida</taxon>
        <taxon>eudicotyledons</taxon>
        <taxon>Gunneridae</taxon>
        <taxon>Pentapetalae</taxon>
        <taxon>rosids</taxon>
        <taxon>malvids</taxon>
        <taxon>Malvales</taxon>
        <taxon>Malvaceae</taxon>
        <taxon>Malvoideae</taxon>
        <taxon>Hibiscus</taxon>
    </lineage>
</organism>
<accession>A0ABR2AV36</accession>
<dbReference type="Proteomes" id="UP001472677">
    <property type="component" value="Unassembled WGS sequence"/>
</dbReference>
<name>A0ABR2AV36_9ROSI</name>
<feature type="domain" description="RNase H type-1" evidence="1">
    <location>
        <begin position="42"/>
        <end position="161"/>
    </location>
</feature>
<dbReference type="InterPro" id="IPR012337">
    <property type="entry name" value="RNaseH-like_sf"/>
</dbReference>
<keyword evidence="3" id="KW-1185">Reference proteome</keyword>